<dbReference type="InterPro" id="IPR013083">
    <property type="entry name" value="Znf_RING/FYVE/PHD"/>
</dbReference>
<keyword evidence="9 10" id="KW-0472">Membrane</keyword>
<name>A0A8K0KMZ4_LADFU</name>
<accession>A0A8K0KMZ4</accession>
<evidence type="ECO:0000256" key="7">
    <source>
        <dbReference type="ARBA" id="ARBA00022833"/>
    </source>
</evidence>
<dbReference type="GO" id="GO:0008270">
    <property type="term" value="F:zinc ion binding"/>
    <property type="evidence" value="ECO:0007669"/>
    <property type="project" value="UniProtKB-KW"/>
</dbReference>
<feature type="transmembrane region" description="Helical" evidence="10">
    <location>
        <begin position="97"/>
        <end position="118"/>
    </location>
</feature>
<protein>
    <recommendedName>
        <fullName evidence="11">RING-CH-type domain-containing protein</fullName>
    </recommendedName>
</protein>
<proteinExistence type="predicted"/>
<dbReference type="Pfam" id="PF12906">
    <property type="entry name" value="RINGv"/>
    <property type="match status" value="1"/>
</dbReference>
<reference evidence="12" key="1">
    <citation type="submission" date="2013-04" db="EMBL/GenBank/DDBJ databases">
        <authorList>
            <person name="Qu J."/>
            <person name="Murali S.C."/>
            <person name="Bandaranaike D."/>
            <person name="Bellair M."/>
            <person name="Blankenburg K."/>
            <person name="Chao H."/>
            <person name="Dinh H."/>
            <person name="Doddapaneni H."/>
            <person name="Downs B."/>
            <person name="Dugan-Rocha S."/>
            <person name="Elkadiri S."/>
            <person name="Gnanaolivu R.D."/>
            <person name="Hernandez B."/>
            <person name="Javaid M."/>
            <person name="Jayaseelan J.C."/>
            <person name="Lee S."/>
            <person name="Li M."/>
            <person name="Ming W."/>
            <person name="Munidasa M."/>
            <person name="Muniz J."/>
            <person name="Nguyen L."/>
            <person name="Ongeri F."/>
            <person name="Osuji N."/>
            <person name="Pu L.-L."/>
            <person name="Puazo M."/>
            <person name="Qu C."/>
            <person name="Quiroz J."/>
            <person name="Raj R."/>
            <person name="Weissenberger G."/>
            <person name="Xin Y."/>
            <person name="Zou X."/>
            <person name="Han Y."/>
            <person name="Richards S."/>
            <person name="Worley K."/>
            <person name="Muzny D."/>
            <person name="Gibbs R."/>
        </authorList>
    </citation>
    <scope>NUCLEOTIDE SEQUENCE</scope>
    <source>
        <strain evidence="12">Sampled in the wild</strain>
    </source>
</reference>
<evidence type="ECO:0000256" key="3">
    <source>
        <dbReference type="ARBA" id="ARBA00022692"/>
    </source>
</evidence>
<dbReference type="SUPFAM" id="SSF57850">
    <property type="entry name" value="RING/U-box"/>
    <property type="match status" value="1"/>
</dbReference>
<organism evidence="12 13">
    <name type="scientific">Ladona fulva</name>
    <name type="common">Scarce chaser dragonfly</name>
    <name type="synonym">Libellula fulva</name>
    <dbReference type="NCBI Taxonomy" id="123851"/>
    <lineage>
        <taxon>Eukaryota</taxon>
        <taxon>Metazoa</taxon>
        <taxon>Ecdysozoa</taxon>
        <taxon>Arthropoda</taxon>
        <taxon>Hexapoda</taxon>
        <taxon>Insecta</taxon>
        <taxon>Pterygota</taxon>
        <taxon>Palaeoptera</taxon>
        <taxon>Odonata</taxon>
        <taxon>Epiprocta</taxon>
        <taxon>Anisoptera</taxon>
        <taxon>Libelluloidea</taxon>
        <taxon>Libellulidae</taxon>
        <taxon>Ladona</taxon>
    </lineage>
</organism>
<evidence type="ECO:0000256" key="6">
    <source>
        <dbReference type="ARBA" id="ARBA00022786"/>
    </source>
</evidence>
<dbReference type="Proteomes" id="UP000792457">
    <property type="component" value="Unassembled WGS sequence"/>
</dbReference>
<evidence type="ECO:0000256" key="9">
    <source>
        <dbReference type="ARBA" id="ARBA00023136"/>
    </source>
</evidence>
<keyword evidence="7" id="KW-0862">Zinc</keyword>
<dbReference type="GO" id="GO:0004842">
    <property type="term" value="F:ubiquitin-protein transferase activity"/>
    <property type="evidence" value="ECO:0007669"/>
    <property type="project" value="TreeGrafter"/>
</dbReference>
<evidence type="ECO:0000313" key="13">
    <source>
        <dbReference type="Proteomes" id="UP000792457"/>
    </source>
</evidence>
<evidence type="ECO:0000313" key="12">
    <source>
        <dbReference type="EMBL" id="KAG8235198.1"/>
    </source>
</evidence>
<evidence type="ECO:0000256" key="10">
    <source>
        <dbReference type="SAM" id="Phobius"/>
    </source>
</evidence>
<keyword evidence="2" id="KW-0808">Transferase</keyword>
<reference evidence="12" key="2">
    <citation type="submission" date="2017-10" db="EMBL/GenBank/DDBJ databases">
        <title>Ladona fulva Genome sequencing and assembly.</title>
        <authorList>
            <person name="Murali S."/>
            <person name="Richards S."/>
            <person name="Bandaranaike D."/>
            <person name="Bellair M."/>
            <person name="Blankenburg K."/>
            <person name="Chao H."/>
            <person name="Dinh H."/>
            <person name="Doddapaneni H."/>
            <person name="Dugan-Rocha S."/>
            <person name="Elkadiri S."/>
            <person name="Gnanaolivu R."/>
            <person name="Hernandez B."/>
            <person name="Skinner E."/>
            <person name="Javaid M."/>
            <person name="Lee S."/>
            <person name="Li M."/>
            <person name="Ming W."/>
            <person name="Munidasa M."/>
            <person name="Muniz J."/>
            <person name="Nguyen L."/>
            <person name="Hughes D."/>
            <person name="Osuji N."/>
            <person name="Pu L.-L."/>
            <person name="Puazo M."/>
            <person name="Qu C."/>
            <person name="Quiroz J."/>
            <person name="Raj R."/>
            <person name="Weissenberger G."/>
            <person name="Xin Y."/>
            <person name="Zou X."/>
            <person name="Han Y."/>
            <person name="Worley K."/>
            <person name="Muzny D."/>
            <person name="Gibbs R."/>
        </authorList>
    </citation>
    <scope>NUCLEOTIDE SEQUENCE</scope>
    <source>
        <strain evidence="12">Sampled in the wild</strain>
    </source>
</reference>
<evidence type="ECO:0000256" key="8">
    <source>
        <dbReference type="ARBA" id="ARBA00022989"/>
    </source>
</evidence>
<keyword evidence="8 10" id="KW-1133">Transmembrane helix</keyword>
<dbReference type="Gene3D" id="3.30.40.10">
    <property type="entry name" value="Zinc/RING finger domain, C3HC4 (zinc finger)"/>
    <property type="match status" value="1"/>
</dbReference>
<gene>
    <name evidence="12" type="ORF">J437_LFUL015292</name>
</gene>
<evidence type="ECO:0000256" key="2">
    <source>
        <dbReference type="ARBA" id="ARBA00022679"/>
    </source>
</evidence>
<keyword evidence="4" id="KW-0479">Metal-binding</keyword>
<evidence type="ECO:0000256" key="1">
    <source>
        <dbReference type="ARBA" id="ARBA00004141"/>
    </source>
</evidence>
<dbReference type="PROSITE" id="PS51292">
    <property type="entry name" value="ZF_RING_CH"/>
    <property type="match status" value="1"/>
</dbReference>
<keyword evidence="3 10" id="KW-0812">Transmembrane</keyword>
<dbReference type="PANTHER" id="PTHR46065">
    <property type="entry name" value="E3 UBIQUITIN-PROTEIN LIGASE MARCH 2/3 FAMILY MEMBER"/>
    <property type="match status" value="1"/>
</dbReference>
<evidence type="ECO:0000256" key="5">
    <source>
        <dbReference type="ARBA" id="ARBA00022771"/>
    </source>
</evidence>
<evidence type="ECO:0000256" key="4">
    <source>
        <dbReference type="ARBA" id="ARBA00022723"/>
    </source>
</evidence>
<comment type="subcellular location">
    <subcellularLocation>
        <location evidence="1">Membrane</location>
        <topology evidence="1">Multi-pass membrane protein</topology>
    </subcellularLocation>
</comment>
<dbReference type="SMART" id="SM00744">
    <property type="entry name" value="RINGv"/>
    <property type="match status" value="1"/>
</dbReference>
<dbReference type="AlphaFoldDB" id="A0A8K0KMZ4"/>
<comment type="caution">
    <text evidence="12">The sequence shown here is derived from an EMBL/GenBank/DDBJ whole genome shotgun (WGS) entry which is preliminary data.</text>
</comment>
<keyword evidence="13" id="KW-1185">Reference proteome</keyword>
<dbReference type="GO" id="GO:0016567">
    <property type="term" value="P:protein ubiquitination"/>
    <property type="evidence" value="ECO:0007669"/>
    <property type="project" value="TreeGrafter"/>
</dbReference>
<dbReference type="OrthoDB" id="273089at2759"/>
<dbReference type="PANTHER" id="PTHR46065:SF3">
    <property type="entry name" value="FI20425P1"/>
    <property type="match status" value="1"/>
</dbReference>
<dbReference type="GO" id="GO:0016020">
    <property type="term" value="C:membrane"/>
    <property type="evidence" value="ECO:0007669"/>
    <property type="project" value="UniProtKB-SubCell"/>
</dbReference>
<keyword evidence="5" id="KW-0863">Zinc-finger</keyword>
<keyword evidence="6" id="KW-0833">Ubl conjugation pathway</keyword>
<feature type="domain" description="RING-CH-type" evidence="11">
    <location>
        <begin position="8"/>
        <end position="69"/>
    </location>
</feature>
<dbReference type="InterPro" id="IPR011016">
    <property type="entry name" value="Znf_RING-CH"/>
</dbReference>
<sequence>MEEQTNELKENPSVCCRICQQGPRLTEPFASPCDCKGSMGAVHPSCLHRWLATSGRSRCEICLYPFRTVAIQRYGLLEGLRLWMDVPERTRDFAADFMVVILLTMATIGLVVVCWIGTDHFIFEGKKLGMSRTWSMGALGFFVGVLLVGYTVTLCLMVRDMLCPWWRWWRRGISVIEVTRSHESSQNSAGDQI</sequence>
<feature type="transmembrane region" description="Helical" evidence="10">
    <location>
        <begin position="138"/>
        <end position="158"/>
    </location>
</feature>
<dbReference type="EMBL" id="KZ308886">
    <property type="protein sequence ID" value="KAG8235198.1"/>
    <property type="molecule type" value="Genomic_DNA"/>
</dbReference>
<evidence type="ECO:0000259" key="11">
    <source>
        <dbReference type="PROSITE" id="PS51292"/>
    </source>
</evidence>